<evidence type="ECO:0000259" key="8">
    <source>
        <dbReference type="Pfam" id="PF00082"/>
    </source>
</evidence>
<name>A0A9X0I2J1_9ACTN</name>
<evidence type="ECO:0000256" key="5">
    <source>
        <dbReference type="PROSITE-ProRule" id="PRU01240"/>
    </source>
</evidence>
<dbReference type="FunFam" id="3.40.50.200:FF:000014">
    <property type="entry name" value="Proteinase K"/>
    <property type="match status" value="1"/>
</dbReference>
<proteinExistence type="inferred from homology"/>
<dbReference type="InterPro" id="IPR015500">
    <property type="entry name" value="Peptidase_S8_subtilisin-rel"/>
</dbReference>
<dbReference type="Gene3D" id="3.30.70.80">
    <property type="entry name" value="Peptidase S8 propeptide/proteinase inhibitor I9"/>
    <property type="match status" value="1"/>
</dbReference>
<dbReference type="PANTHER" id="PTHR43806:SF11">
    <property type="entry name" value="CEREVISIN-RELATED"/>
    <property type="match status" value="1"/>
</dbReference>
<keyword evidence="7" id="KW-0732">Signal</keyword>
<dbReference type="CDD" id="cd04077">
    <property type="entry name" value="Peptidases_S8_PCSK9_ProteinaseK_like"/>
    <property type="match status" value="1"/>
</dbReference>
<dbReference type="SUPFAM" id="SSF52743">
    <property type="entry name" value="Subtilisin-like"/>
    <property type="match status" value="1"/>
</dbReference>
<dbReference type="InterPro" id="IPR000209">
    <property type="entry name" value="Peptidase_S8/S53_dom"/>
</dbReference>
<protein>
    <submittedName>
        <fullName evidence="10">Peptidase S8</fullName>
    </submittedName>
</protein>
<dbReference type="GO" id="GO:0006508">
    <property type="term" value="P:proteolysis"/>
    <property type="evidence" value="ECO:0007669"/>
    <property type="project" value="UniProtKB-KW"/>
</dbReference>
<reference evidence="10 11" key="1">
    <citation type="submission" date="2015-10" db="EMBL/GenBank/DDBJ databases">
        <authorList>
            <person name="Ju K.-S."/>
            <person name="Doroghazi J.R."/>
            <person name="Metcalf W.W."/>
        </authorList>
    </citation>
    <scope>NUCLEOTIDE SEQUENCE [LARGE SCALE GENOMIC DNA]</scope>
    <source>
        <strain evidence="10 11">NRRL B-24793</strain>
    </source>
</reference>
<feature type="chain" id="PRO_5040810299" evidence="7">
    <location>
        <begin position="17"/>
        <end position="399"/>
    </location>
</feature>
<evidence type="ECO:0000256" key="3">
    <source>
        <dbReference type="ARBA" id="ARBA00022801"/>
    </source>
</evidence>
<evidence type="ECO:0000256" key="7">
    <source>
        <dbReference type="SAM" id="SignalP"/>
    </source>
</evidence>
<evidence type="ECO:0000256" key="2">
    <source>
        <dbReference type="ARBA" id="ARBA00022670"/>
    </source>
</evidence>
<keyword evidence="3 5" id="KW-0378">Hydrolase</keyword>
<dbReference type="InterPro" id="IPR037045">
    <property type="entry name" value="S8pro/Inhibitor_I9_sf"/>
</dbReference>
<feature type="active site" description="Charge relay system" evidence="5">
    <location>
        <position position="329"/>
    </location>
</feature>
<dbReference type="InterPro" id="IPR036852">
    <property type="entry name" value="Peptidase_S8/S53_dom_sf"/>
</dbReference>
<feature type="domain" description="Inhibitor I9" evidence="9">
    <location>
        <begin position="34"/>
        <end position="101"/>
    </location>
</feature>
<dbReference type="Pfam" id="PF00082">
    <property type="entry name" value="Peptidase_S8"/>
    <property type="match status" value="1"/>
</dbReference>
<gene>
    <name evidence="10" type="ORF">ADL17_21480</name>
</gene>
<dbReference type="InterPro" id="IPR050131">
    <property type="entry name" value="Peptidase_S8_subtilisin-like"/>
</dbReference>
<dbReference type="PROSITE" id="PS51892">
    <property type="entry name" value="SUBTILASE"/>
    <property type="match status" value="1"/>
</dbReference>
<comment type="caution">
    <text evidence="10">The sequence shown here is derived from an EMBL/GenBank/DDBJ whole genome shotgun (WGS) entry which is preliminary data.</text>
</comment>
<dbReference type="AlphaFoldDB" id="A0A9X0I2J1"/>
<dbReference type="InterPro" id="IPR022398">
    <property type="entry name" value="Peptidase_S8_His-AS"/>
</dbReference>
<dbReference type="InterPro" id="IPR023828">
    <property type="entry name" value="Peptidase_S8_Ser-AS"/>
</dbReference>
<dbReference type="Gene3D" id="3.40.50.200">
    <property type="entry name" value="Peptidase S8/S53 domain"/>
    <property type="match status" value="1"/>
</dbReference>
<evidence type="ECO:0000259" key="9">
    <source>
        <dbReference type="Pfam" id="PF05922"/>
    </source>
</evidence>
<dbReference type="PROSITE" id="PS00137">
    <property type="entry name" value="SUBTILASE_HIS"/>
    <property type="match status" value="1"/>
</dbReference>
<keyword evidence="4 5" id="KW-0720">Serine protease</keyword>
<keyword evidence="2 5" id="KW-0645">Protease</keyword>
<evidence type="ECO:0000256" key="1">
    <source>
        <dbReference type="ARBA" id="ARBA00011073"/>
    </source>
</evidence>
<organism evidence="10 11">
    <name type="scientific">Micromonospora maris</name>
    <dbReference type="NCBI Taxonomy" id="1003110"/>
    <lineage>
        <taxon>Bacteria</taxon>
        <taxon>Bacillati</taxon>
        <taxon>Actinomycetota</taxon>
        <taxon>Actinomycetes</taxon>
        <taxon>Micromonosporales</taxon>
        <taxon>Micromonosporaceae</taxon>
        <taxon>Micromonospora</taxon>
    </lineage>
</organism>
<dbReference type="Proteomes" id="UP000053246">
    <property type="component" value="Unassembled WGS sequence"/>
</dbReference>
<sequence length="399" mass="41265">MATALLVSVAPSPAAAAEGNILGASNPNAIPDSYLVVLKDDTAMKTQALTRELTTTYNVKVTHTYSHTLHGFAGTMSEADARRLAAQPGVAYVEQDVEVRLTGTQTNPPSWGLDRIDQRHLPLDNTYMYPDATNRVRAYVIDSGIRTTHADFGGRAVWGINTTGDGINTDCNGHGTHVAGTLGGRAFGVAKSVSLVAVKVLGCGGVGAIAGIIAGVEWVTAQHVTRTTAVANMSLGAKGSNLTLENAIRGSILKGVLYTISSGNNNSDACEYTPAKVLEAITVNASTIGDTRALFSNWGRCTDIFAPGQEIRSAWYTSDNSSYIASGTSMAAPHVAGAAALILGNNPGLTPQQVGNVILGNATGNKIPNPESSPNRLLYVGPTGVIPVPDGAPLSPTGS</sequence>
<comment type="similarity">
    <text evidence="1 5 6">Belongs to the peptidase S8 family.</text>
</comment>
<keyword evidence="11" id="KW-1185">Reference proteome</keyword>
<dbReference type="InterPro" id="IPR010259">
    <property type="entry name" value="S8pro/Inhibitor_I9"/>
</dbReference>
<dbReference type="PANTHER" id="PTHR43806">
    <property type="entry name" value="PEPTIDASE S8"/>
    <property type="match status" value="1"/>
</dbReference>
<evidence type="ECO:0000313" key="11">
    <source>
        <dbReference type="Proteomes" id="UP000053246"/>
    </source>
</evidence>
<feature type="domain" description="Peptidase S8/S53" evidence="8">
    <location>
        <begin position="140"/>
        <end position="365"/>
    </location>
</feature>
<dbReference type="PROSITE" id="PS00138">
    <property type="entry name" value="SUBTILASE_SER"/>
    <property type="match status" value="1"/>
</dbReference>
<evidence type="ECO:0000256" key="4">
    <source>
        <dbReference type="ARBA" id="ARBA00022825"/>
    </source>
</evidence>
<dbReference type="PRINTS" id="PR00723">
    <property type="entry name" value="SUBTILISIN"/>
</dbReference>
<feature type="active site" description="Charge relay system" evidence="5">
    <location>
        <position position="142"/>
    </location>
</feature>
<dbReference type="PROSITE" id="PS00136">
    <property type="entry name" value="SUBTILASE_ASP"/>
    <property type="match status" value="1"/>
</dbReference>
<accession>A0A9X0I2J1</accession>
<dbReference type="Pfam" id="PF05922">
    <property type="entry name" value="Inhibitor_I9"/>
    <property type="match status" value="1"/>
</dbReference>
<dbReference type="OMA" id="SADKVCT"/>
<dbReference type="GO" id="GO:0004252">
    <property type="term" value="F:serine-type endopeptidase activity"/>
    <property type="evidence" value="ECO:0007669"/>
    <property type="project" value="UniProtKB-UniRule"/>
</dbReference>
<dbReference type="InterPro" id="IPR023827">
    <property type="entry name" value="Peptidase_S8_Asp-AS"/>
</dbReference>
<dbReference type="SUPFAM" id="SSF54897">
    <property type="entry name" value="Protease propeptides/inhibitors"/>
    <property type="match status" value="1"/>
</dbReference>
<evidence type="ECO:0000313" key="10">
    <source>
        <dbReference type="EMBL" id="KUJ45615.1"/>
    </source>
</evidence>
<evidence type="ECO:0000256" key="6">
    <source>
        <dbReference type="RuleBase" id="RU003355"/>
    </source>
</evidence>
<feature type="active site" description="Charge relay system" evidence="5">
    <location>
        <position position="174"/>
    </location>
</feature>
<feature type="signal peptide" evidence="7">
    <location>
        <begin position="1"/>
        <end position="16"/>
    </location>
</feature>
<dbReference type="EMBL" id="LMWI01000002">
    <property type="protein sequence ID" value="KUJ45615.1"/>
    <property type="molecule type" value="Genomic_DNA"/>
</dbReference>
<dbReference type="InterPro" id="IPR034193">
    <property type="entry name" value="PCSK9_ProteinaseK-like"/>
</dbReference>
<dbReference type="GO" id="GO:0005615">
    <property type="term" value="C:extracellular space"/>
    <property type="evidence" value="ECO:0007669"/>
    <property type="project" value="TreeGrafter"/>
</dbReference>